<name>A0A0F3GSA5_9BACT</name>
<comment type="similarity">
    <text evidence="1">Belongs to the sulfur carrier protein TusA family.</text>
</comment>
<protein>
    <submittedName>
        <fullName evidence="3">SirA-like domain-containing protein</fullName>
    </submittedName>
</protein>
<dbReference type="Proteomes" id="UP000033423">
    <property type="component" value="Unassembled WGS sequence"/>
</dbReference>
<dbReference type="PANTHER" id="PTHR33279:SF6">
    <property type="entry name" value="SULFUR CARRIER PROTEIN YEDF-RELATED"/>
    <property type="match status" value="1"/>
</dbReference>
<dbReference type="CDD" id="cd00291">
    <property type="entry name" value="SirA_YedF_YeeD"/>
    <property type="match status" value="1"/>
</dbReference>
<dbReference type="SUPFAM" id="SSF64307">
    <property type="entry name" value="SirA-like"/>
    <property type="match status" value="1"/>
</dbReference>
<gene>
    <name evidence="3" type="ORF">MBAV_003090</name>
</gene>
<dbReference type="InterPro" id="IPR036868">
    <property type="entry name" value="TusA-like_sf"/>
</dbReference>
<dbReference type="AlphaFoldDB" id="A0A0F3GSA5"/>
<reference evidence="3 4" key="1">
    <citation type="submission" date="2015-02" db="EMBL/GenBank/DDBJ databases">
        <title>Single-cell genomics of uncultivated deep-branching MTB reveals a conserved set of magnetosome genes.</title>
        <authorList>
            <person name="Kolinko S."/>
            <person name="Richter M."/>
            <person name="Glockner F.O."/>
            <person name="Brachmann A."/>
            <person name="Schuler D."/>
        </authorList>
    </citation>
    <scope>NUCLEOTIDE SEQUENCE [LARGE SCALE GENOMIC DNA]</scope>
    <source>
        <strain evidence="3">TM-1</strain>
    </source>
</reference>
<evidence type="ECO:0000313" key="3">
    <source>
        <dbReference type="EMBL" id="KJU84717.1"/>
    </source>
</evidence>
<evidence type="ECO:0000259" key="2">
    <source>
        <dbReference type="Pfam" id="PF01206"/>
    </source>
</evidence>
<keyword evidence="4" id="KW-1185">Reference proteome</keyword>
<proteinExistence type="inferred from homology"/>
<organism evidence="3 4">
    <name type="scientific">Candidatus Magnetobacterium bavaricum</name>
    <dbReference type="NCBI Taxonomy" id="29290"/>
    <lineage>
        <taxon>Bacteria</taxon>
        <taxon>Pseudomonadati</taxon>
        <taxon>Nitrospirota</taxon>
        <taxon>Thermodesulfovibrionia</taxon>
        <taxon>Thermodesulfovibrionales</taxon>
        <taxon>Candidatus Magnetobacteriaceae</taxon>
        <taxon>Candidatus Magnetobacterium</taxon>
    </lineage>
</organism>
<evidence type="ECO:0000256" key="1">
    <source>
        <dbReference type="ARBA" id="ARBA00008984"/>
    </source>
</evidence>
<dbReference type="EMBL" id="LACI01001325">
    <property type="protein sequence ID" value="KJU84717.1"/>
    <property type="molecule type" value="Genomic_DNA"/>
</dbReference>
<dbReference type="PANTHER" id="PTHR33279">
    <property type="entry name" value="SULFUR CARRIER PROTEIN YEDF-RELATED"/>
    <property type="match status" value="1"/>
</dbReference>
<accession>A0A0F3GSA5</accession>
<dbReference type="Gene3D" id="3.30.110.40">
    <property type="entry name" value="TusA-like domain"/>
    <property type="match status" value="1"/>
</dbReference>
<dbReference type="Pfam" id="PF01206">
    <property type="entry name" value="TusA"/>
    <property type="match status" value="1"/>
</dbReference>
<feature type="domain" description="UPF0033" evidence="2">
    <location>
        <begin position="14"/>
        <end position="76"/>
    </location>
</feature>
<sequence>MISLGKGVNMATMVLNLRGLKCPQPTLQMTIKLRTELKDGDILEVVADCPTFVNDLKGWGERMKKAVLWIKDEDNGAKRCQVKI</sequence>
<comment type="caution">
    <text evidence="3">The sequence shown here is derived from an EMBL/GenBank/DDBJ whole genome shotgun (WGS) entry which is preliminary data.</text>
</comment>
<dbReference type="InterPro" id="IPR001455">
    <property type="entry name" value="TusA-like"/>
</dbReference>
<evidence type="ECO:0000313" key="4">
    <source>
        <dbReference type="Proteomes" id="UP000033423"/>
    </source>
</evidence>